<dbReference type="EMBL" id="JAAAIM010000086">
    <property type="protein sequence ID" value="KAG0295382.1"/>
    <property type="molecule type" value="Genomic_DNA"/>
</dbReference>
<dbReference type="Gene3D" id="3.30.310.40">
    <property type="match status" value="1"/>
</dbReference>
<dbReference type="Gene3D" id="1.10.340.30">
    <property type="entry name" value="Hypothetical protein, domain 2"/>
    <property type="match status" value="1"/>
</dbReference>
<keyword evidence="8" id="KW-0326">Glycosidase</keyword>
<keyword evidence="3" id="KW-0227">DNA damage</keyword>
<keyword evidence="6" id="KW-0456">Lyase</keyword>
<feature type="compositionally biased region" description="Low complexity" evidence="10">
    <location>
        <begin position="42"/>
        <end position="60"/>
    </location>
</feature>
<evidence type="ECO:0000313" key="12">
    <source>
        <dbReference type="EMBL" id="KAG0295382.1"/>
    </source>
</evidence>
<accession>A0ABQ7KDU7</accession>
<dbReference type="InterPro" id="IPR012904">
    <property type="entry name" value="OGG_N"/>
</dbReference>
<evidence type="ECO:0000313" key="13">
    <source>
        <dbReference type="Proteomes" id="UP001194696"/>
    </source>
</evidence>
<dbReference type="Pfam" id="PF00730">
    <property type="entry name" value="HhH-GPD"/>
    <property type="match status" value="1"/>
</dbReference>
<evidence type="ECO:0000259" key="11">
    <source>
        <dbReference type="SMART" id="SM00478"/>
    </source>
</evidence>
<reference evidence="12 13" key="1">
    <citation type="journal article" date="2020" name="Fungal Divers.">
        <title>Resolving the Mortierellaceae phylogeny through synthesis of multi-gene phylogenetics and phylogenomics.</title>
        <authorList>
            <person name="Vandepol N."/>
            <person name="Liber J."/>
            <person name="Desiro A."/>
            <person name="Na H."/>
            <person name="Kennedy M."/>
            <person name="Barry K."/>
            <person name="Grigoriev I.V."/>
            <person name="Miller A.N."/>
            <person name="O'Donnell K."/>
            <person name="Stajich J.E."/>
            <person name="Bonito G."/>
        </authorList>
    </citation>
    <scope>NUCLEOTIDE SEQUENCE [LARGE SCALE GENOMIC DNA]</scope>
    <source>
        <strain evidence="12 13">AD045</strain>
    </source>
</reference>
<keyword evidence="7" id="KW-0511">Multifunctional enzyme</keyword>
<dbReference type="Gene3D" id="1.10.1670.10">
    <property type="entry name" value="Helix-hairpin-Helix base-excision DNA repair enzymes (C-terminal)"/>
    <property type="match status" value="1"/>
</dbReference>
<dbReference type="InterPro" id="IPR023170">
    <property type="entry name" value="HhH_base_excis_C"/>
</dbReference>
<dbReference type="InterPro" id="IPR011257">
    <property type="entry name" value="DNA_glycosylase"/>
</dbReference>
<dbReference type="PANTHER" id="PTHR10242">
    <property type="entry name" value="8-OXOGUANINE DNA GLYCOSYLASE"/>
    <property type="match status" value="1"/>
</dbReference>
<dbReference type="PANTHER" id="PTHR10242:SF2">
    <property type="entry name" value="N-GLYCOSYLASE_DNA LYASE"/>
    <property type="match status" value="1"/>
</dbReference>
<comment type="similarity">
    <text evidence="1">Belongs to the type-1 OGG1 family.</text>
</comment>
<feature type="domain" description="HhH-GPD" evidence="11">
    <location>
        <begin position="242"/>
        <end position="434"/>
    </location>
</feature>
<evidence type="ECO:0000256" key="9">
    <source>
        <dbReference type="ARBA" id="ARBA00044632"/>
    </source>
</evidence>
<evidence type="ECO:0000256" key="1">
    <source>
        <dbReference type="ARBA" id="ARBA00010679"/>
    </source>
</evidence>
<dbReference type="SUPFAM" id="SSF48150">
    <property type="entry name" value="DNA-glycosylase"/>
    <property type="match status" value="1"/>
</dbReference>
<comment type="caution">
    <text evidence="12">The sequence shown here is derived from an EMBL/GenBank/DDBJ whole genome shotgun (WGS) entry which is preliminary data.</text>
</comment>
<dbReference type="Pfam" id="PF07934">
    <property type="entry name" value="OGG_N"/>
    <property type="match status" value="1"/>
</dbReference>
<evidence type="ECO:0000256" key="3">
    <source>
        <dbReference type="ARBA" id="ARBA00022763"/>
    </source>
</evidence>
<evidence type="ECO:0000256" key="6">
    <source>
        <dbReference type="ARBA" id="ARBA00023239"/>
    </source>
</evidence>
<evidence type="ECO:0000256" key="7">
    <source>
        <dbReference type="ARBA" id="ARBA00023268"/>
    </source>
</evidence>
<keyword evidence="13" id="KW-1185">Reference proteome</keyword>
<sequence length="507" mass="56901">MAALTRTTRKRALSALAKDTSKASVSTIKTTTTTATTTTARTKTTTAATAKSTTTQTSAAIPQPRKKLHPPPEVHATPWVSIQISRSELDLTTTLKCGQSFRWQREHEELASGEISAPTWSCVLDRRVWFIQETDDGFRFRTVRPSFSSSASNPPTAKRTKSSTIAAAGGVTWRTTGKEEQEDLEKVDKAFLRDYFQLDVPLTELYTKWSATDKNFKAKAPFFPGVRMLRQDPVENLFCFICSSNNNISRITQMAAKMCSEYGSPLLVPPEDINPLDSTTTTNTTSRTFYEFPTIEALAQDGVEETLRQLGFGYRAKYIAKTARIIQDMEDGEAWLHGLRKLPYEDAHTALLTLQGVGPKVADCVCLMSLDKHETIPVDTHVWQIAVRDYRFRFEGKAPKAITPAIYKAVGRHFVDLFGGYAGWAHSVLFAADLRNIEGRVKEDPDAVKQEVLEEDERVVLKVEVKTEEEEEETVVVEHIKDIKLEDELKDELLTTGRRVSKRRKAV</sequence>
<dbReference type="Proteomes" id="UP001194696">
    <property type="component" value="Unassembled WGS sequence"/>
</dbReference>
<dbReference type="SMART" id="SM00478">
    <property type="entry name" value="ENDO3c"/>
    <property type="match status" value="1"/>
</dbReference>
<dbReference type="CDD" id="cd00056">
    <property type="entry name" value="ENDO3c"/>
    <property type="match status" value="1"/>
</dbReference>
<comment type="catalytic activity">
    <reaction evidence="9">
        <text>2'-deoxyribonucleotide-(2'-deoxyribose 5'-phosphate)-2'-deoxyribonucleotide-DNA = a 3'-end 2'-deoxyribonucleotide-(2,3-dehydro-2,3-deoxyribose 5'-phosphate)-DNA + a 5'-end 5'-phospho-2'-deoxyribonucleoside-DNA + H(+)</text>
        <dbReference type="Rhea" id="RHEA:66592"/>
        <dbReference type="Rhea" id="RHEA-COMP:13180"/>
        <dbReference type="Rhea" id="RHEA-COMP:16897"/>
        <dbReference type="Rhea" id="RHEA-COMP:17067"/>
        <dbReference type="ChEBI" id="CHEBI:15378"/>
        <dbReference type="ChEBI" id="CHEBI:136412"/>
        <dbReference type="ChEBI" id="CHEBI:157695"/>
        <dbReference type="ChEBI" id="CHEBI:167181"/>
        <dbReference type="EC" id="4.2.99.18"/>
    </reaction>
</comment>
<evidence type="ECO:0000256" key="5">
    <source>
        <dbReference type="ARBA" id="ARBA00023204"/>
    </source>
</evidence>
<protein>
    <recommendedName>
        <fullName evidence="2">DNA-(apurinic or apyrimidinic site) lyase</fullName>
        <ecNumber evidence="2">4.2.99.18</ecNumber>
    </recommendedName>
</protein>
<name>A0ABQ7KDU7_9FUNG</name>
<evidence type="ECO:0000256" key="4">
    <source>
        <dbReference type="ARBA" id="ARBA00022801"/>
    </source>
</evidence>
<evidence type="ECO:0000256" key="10">
    <source>
        <dbReference type="SAM" id="MobiDB-lite"/>
    </source>
</evidence>
<dbReference type="InterPro" id="IPR003265">
    <property type="entry name" value="HhH-GPD_domain"/>
</dbReference>
<organism evidence="12 13">
    <name type="scientific">Linnemannia gamsii</name>
    <dbReference type="NCBI Taxonomy" id="64522"/>
    <lineage>
        <taxon>Eukaryota</taxon>
        <taxon>Fungi</taxon>
        <taxon>Fungi incertae sedis</taxon>
        <taxon>Mucoromycota</taxon>
        <taxon>Mortierellomycotina</taxon>
        <taxon>Mortierellomycetes</taxon>
        <taxon>Mortierellales</taxon>
        <taxon>Mortierellaceae</taxon>
        <taxon>Linnemannia</taxon>
    </lineage>
</organism>
<dbReference type="SUPFAM" id="SSF55945">
    <property type="entry name" value="TATA-box binding protein-like"/>
    <property type="match status" value="1"/>
</dbReference>
<keyword evidence="5" id="KW-0234">DNA repair</keyword>
<evidence type="ECO:0000256" key="2">
    <source>
        <dbReference type="ARBA" id="ARBA00012720"/>
    </source>
</evidence>
<keyword evidence="4" id="KW-0378">Hydrolase</keyword>
<proteinExistence type="inferred from homology"/>
<feature type="region of interest" description="Disordered" evidence="10">
    <location>
        <begin position="42"/>
        <end position="72"/>
    </location>
</feature>
<evidence type="ECO:0000256" key="8">
    <source>
        <dbReference type="ARBA" id="ARBA00023295"/>
    </source>
</evidence>
<gene>
    <name evidence="12" type="primary">OGG1</name>
    <name evidence="12" type="ORF">BGZ96_011853</name>
</gene>
<dbReference type="EC" id="4.2.99.18" evidence="2"/>
<dbReference type="InterPro" id="IPR052054">
    <property type="entry name" value="Oxidative_DNA_repair_enzyme"/>
</dbReference>